<organism evidence="1 2">
    <name type="scientific">Rhizopus oryzae</name>
    <name type="common">Mucormycosis agent</name>
    <name type="synonym">Rhizopus arrhizus var. delemar</name>
    <dbReference type="NCBI Taxonomy" id="64495"/>
    <lineage>
        <taxon>Eukaryota</taxon>
        <taxon>Fungi</taxon>
        <taxon>Fungi incertae sedis</taxon>
        <taxon>Mucoromycota</taxon>
        <taxon>Mucoromycotina</taxon>
        <taxon>Mucoromycetes</taxon>
        <taxon>Mucorales</taxon>
        <taxon>Mucorineae</taxon>
        <taxon>Rhizopodaceae</taxon>
        <taxon>Rhizopus</taxon>
    </lineage>
</organism>
<dbReference type="OrthoDB" id="2273311at2759"/>
<name>A0A9P6Y9U4_RHIOR</name>
<protein>
    <recommendedName>
        <fullName evidence="3">Reverse transcriptase zinc-binding domain-containing protein</fullName>
    </recommendedName>
</protein>
<reference evidence="1" key="1">
    <citation type="journal article" date="2020" name="Microb. Genom.">
        <title>Genetic diversity of clinical and environmental Mucorales isolates obtained from an investigation of mucormycosis cases among solid organ transplant recipients.</title>
        <authorList>
            <person name="Nguyen M.H."/>
            <person name="Kaul D."/>
            <person name="Muto C."/>
            <person name="Cheng S.J."/>
            <person name="Richter R.A."/>
            <person name="Bruno V.M."/>
            <person name="Liu G."/>
            <person name="Beyhan S."/>
            <person name="Sundermann A.J."/>
            <person name="Mounaud S."/>
            <person name="Pasculle A.W."/>
            <person name="Nierman W.C."/>
            <person name="Driscoll E."/>
            <person name="Cumbie R."/>
            <person name="Clancy C.J."/>
            <person name="Dupont C.L."/>
        </authorList>
    </citation>
    <scope>NUCLEOTIDE SEQUENCE</scope>
    <source>
        <strain evidence="1">GL16</strain>
    </source>
</reference>
<proteinExistence type="predicted"/>
<dbReference type="AlphaFoldDB" id="A0A9P6Y9U4"/>
<accession>A0A9P6Y9U4</accession>
<dbReference type="Proteomes" id="UP000717996">
    <property type="component" value="Unassembled WGS sequence"/>
</dbReference>
<dbReference type="EMBL" id="JAANIT010001110">
    <property type="protein sequence ID" value="KAG1542183.1"/>
    <property type="molecule type" value="Genomic_DNA"/>
</dbReference>
<gene>
    <name evidence="1" type="ORF">G6F51_007434</name>
</gene>
<comment type="caution">
    <text evidence="1">The sequence shown here is derived from an EMBL/GenBank/DDBJ whole genome shotgun (WGS) entry which is preliminary data.</text>
</comment>
<evidence type="ECO:0000313" key="1">
    <source>
        <dbReference type="EMBL" id="KAG1542183.1"/>
    </source>
</evidence>
<evidence type="ECO:0000313" key="2">
    <source>
        <dbReference type="Proteomes" id="UP000717996"/>
    </source>
</evidence>
<evidence type="ECO:0008006" key="3">
    <source>
        <dbReference type="Google" id="ProtNLM"/>
    </source>
</evidence>
<sequence>MPLQLVLQLPIRYLFVSISNPLLRRLRFQVENEYVIKSQLCRRLKRQIPEMRTIQLQPYLWRFITTNIQPDMLNNTEDLLAKQSQQPSSWLQFTPRSYRNFTHSKFTTVLPSIASTSLSWFWSISMLLQARSLWYQVLCQKIPHTAFLYRIQAIASSISRLCREKEDTMPHFLVYCPQKKITWTMVLNYLSPTFNFASDDIFQMMHSLQSPFHYRSVLHTPFIVTLATIMRNTLVFYCQYIIHNVSFQIDIVIKKCLSQISVLLGDHQPN</sequence>